<feature type="transmembrane region" description="Helical" evidence="6">
    <location>
        <begin position="23"/>
        <end position="49"/>
    </location>
</feature>
<feature type="transmembrane region" description="Helical" evidence="6">
    <location>
        <begin position="88"/>
        <end position="105"/>
    </location>
</feature>
<evidence type="ECO:0000256" key="2">
    <source>
        <dbReference type="ARBA" id="ARBA00022692"/>
    </source>
</evidence>
<dbReference type="PROSITE" id="PS00217">
    <property type="entry name" value="SUGAR_TRANSPORT_2"/>
    <property type="match status" value="1"/>
</dbReference>
<feature type="compositionally biased region" description="Basic and acidic residues" evidence="5">
    <location>
        <begin position="397"/>
        <end position="411"/>
    </location>
</feature>
<evidence type="ECO:0000256" key="1">
    <source>
        <dbReference type="ARBA" id="ARBA00004651"/>
    </source>
</evidence>
<evidence type="ECO:0000313" key="8">
    <source>
        <dbReference type="EMBL" id="MCT2592529.1"/>
    </source>
</evidence>
<feature type="transmembrane region" description="Helical" evidence="6">
    <location>
        <begin position="306"/>
        <end position="325"/>
    </location>
</feature>
<dbReference type="PROSITE" id="PS50850">
    <property type="entry name" value="MFS"/>
    <property type="match status" value="1"/>
</dbReference>
<feature type="transmembrane region" description="Helical" evidence="6">
    <location>
        <begin position="111"/>
        <end position="135"/>
    </location>
</feature>
<gene>
    <name evidence="8" type="ORF">LHJ74_21900</name>
</gene>
<dbReference type="RefSeq" id="WP_260219852.1">
    <property type="nucleotide sequence ID" value="NZ_JAJAGO010000010.1"/>
</dbReference>
<evidence type="ECO:0000256" key="4">
    <source>
        <dbReference type="ARBA" id="ARBA00023136"/>
    </source>
</evidence>
<protein>
    <submittedName>
        <fullName evidence="8">MFS transporter</fullName>
    </submittedName>
</protein>
<dbReference type="InterPro" id="IPR052714">
    <property type="entry name" value="MFS_Exporter"/>
</dbReference>
<feature type="transmembrane region" description="Helical" evidence="6">
    <location>
        <begin position="251"/>
        <end position="270"/>
    </location>
</feature>
<dbReference type="SUPFAM" id="SSF103473">
    <property type="entry name" value="MFS general substrate transporter"/>
    <property type="match status" value="1"/>
</dbReference>
<feature type="domain" description="Major facilitator superfamily (MFS) profile" evidence="7">
    <location>
        <begin position="21"/>
        <end position="393"/>
    </location>
</feature>
<evidence type="ECO:0000313" key="9">
    <source>
        <dbReference type="Proteomes" id="UP001156389"/>
    </source>
</evidence>
<feature type="compositionally biased region" description="Low complexity" evidence="5">
    <location>
        <begin position="426"/>
        <end position="441"/>
    </location>
</feature>
<feature type="transmembrane region" description="Helical" evidence="6">
    <location>
        <begin position="373"/>
        <end position="391"/>
    </location>
</feature>
<feature type="transmembrane region" description="Helical" evidence="6">
    <location>
        <begin position="147"/>
        <end position="167"/>
    </location>
</feature>
<feature type="transmembrane region" description="Helical" evidence="6">
    <location>
        <begin position="55"/>
        <end position="76"/>
    </location>
</feature>
<accession>A0ABT2JXA3</accession>
<feature type="transmembrane region" description="Helical" evidence="6">
    <location>
        <begin position="225"/>
        <end position="245"/>
    </location>
</feature>
<proteinExistence type="predicted"/>
<dbReference type="Pfam" id="PF07690">
    <property type="entry name" value="MFS_1"/>
    <property type="match status" value="1"/>
</dbReference>
<dbReference type="InterPro" id="IPR036259">
    <property type="entry name" value="MFS_trans_sf"/>
</dbReference>
<sequence>MALFTASRHRAEQDPTGLGGRDFLLLMAATLGTFSNYAPLLAVASLWSAEGGSGHGGVGAATGVTMATTVAVQLVMGRLLRRFGLCRILASGALLLGLPTFAYVFSSSLAWVLAVSAVRGAGFGMVAVAGSALVAELVPARQRGRAVGWYGIAVGLPQVICLPLAVWCAESFGFTPVFLATGALSVLAAPLAAMMTGQRVEEPRPQAGLVAQGTVGRLRPLAGPWTVLIVSACALGGVTSFLPLAMEGPTAAPTALFVLSTAVIAGRWAAGVWSDRAGVGLLLVPGVLACALGTGGFALATSAVPGAALLAVASAAVYGLGFGALQNDTLVVMFRRAGPSGNGTASTAWNMAYDAGTGVGAVGVGLFSQALAVNGAYAVAAALIMVVVPFARRDGVRERADRCRRHPDTEVPSRQNPGSSPPPASPLQASPLQASPLPASSDRNGKARACPCSPGP</sequence>
<dbReference type="Gene3D" id="1.20.1250.20">
    <property type="entry name" value="MFS general substrate transporter like domains"/>
    <property type="match status" value="1"/>
</dbReference>
<comment type="subcellular location">
    <subcellularLocation>
        <location evidence="1">Cell membrane</location>
        <topology evidence="1">Multi-pass membrane protein</topology>
    </subcellularLocation>
</comment>
<dbReference type="EMBL" id="JAJAGO010000010">
    <property type="protein sequence ID" value="MCT2592529.1"/>
    <property type="molecule type" value="Genomic_DNA"/>
</dbReference>
<dbReference type="PANTHER" id="PTHR23531">
    <property type="entry name" value="QUINOLENE RESISTANCE PROTEIN NORA"/>
    <property type="match status" value="1"/>
</dbReference>
<dbReference type="InterPro" id="IPR005829">
    <property type="entry name" value="Sugar_transporter_CS"/>
</dbReference>
<evidence type="ECO:0000256" key="6">
    <source>
        <dbReference type="SAM" id="Phobius"/>
    </source>
</evidence>
<feature type="transmembrane region" description="Helical" evidence="6">
    <location>
        <begin position="346"/>
        <end position="367"/>
    </location>
</feature>
<keyword evidence="4 6" id="KW-0472">Membrane</keyword>
<dbReference type="Proteomes" id="UP001156389">
    <property type="component" value="Unassembled WGS sequence"/>
</dbReference>
<evidence type="ECO:0000256" key="5">
    <source>
        <dbReference type="SAM" id="MobiDB-lite"/>
    </source>
</evidence>
<comment type="caution">
    <text evidence="8">The sequence shown here is derived from an EMBL/GenBank/DDBJ whole genome shotgun (WGS) entry which is preliminary data.</text>
</comment>
<feature type="region of interest" description="Disordered" evidence="5">
    <location>
        <begin position="397"/>
        <end position="456"/>
    </location>
</feature>
<reference evidence="8 9" key="1">
    <citation type="submission" date="2021-10" db="EMBL/GenBank/DDBJ databases">
        <title>Streptomyces gossypii sp. nov., isolated from soil collected from cotton field.</title>
        <authorList>
            <person name="Ge X."/>
            <person name="Chen X."/>
            <person name="Liu W."/>
        </authorList>
    </citation>
    <scope>NUCLEOTIDE SEQUENCE [LARGE SCALE GENOMIC DNA]</scope>
    <source>
        <strain evidence="8 9">N2-109</strain>
    </source>
</reference>
<keyword evidence="2 6" id="KW-0812">Transmembrane</keyword>
<organism evidence="8 9">
    <name type="scientific">Streptomyces gossypii</name>
    <dbReference type="NCBI Taxonomy" id="2883101"/>
    <lineage>
        <taxon>Bacteria</taxon>
        <taxon>Bacillati</taxon>
        <taxon>Actinomycetota</taxon>
        <taxon>Actinomycetes</taxon>
        <taxon>Kitasatosporales</taxon>
        <taxon>Streptomycetaceae</taxon>
        <taxon>Streptomyces</taxon>
    </lineage>
</organism>
<dbReference type="InterPro" id="IPR020846">
    <property type="entry name" value="MFS_dom"/>
</dbReference>
<keyword evidence="9" id="KW-1185">Reference proteome</keyword>
<keyword evidence="3 6" id="KW-1133">Transmembrane helix</keyword>
<evidence type="ECO:0000259" key="7">
    <source>
        <dbReference type="PROSITE" id="PS50850"/>
    </source>
</evidence>
<feature type="transmembrane region" description="Helical" evidence="6">
    <location>
        <begin position="173"/>
        <end position="194"/>
    </location>
</feature>
<evidence type="ECO:0000256" key="3">
    <source>
        <dbReference type="ARBA" id="ARBA00022989"/>
    </source>
</evidence>
<dbReference type="PANTHER" id="PTHR23531:SF1">
    <property type="entry name" value="QUINOLENE RESISTANCE PROTEIN NORA"/>
    <property type="match status" value="1"/>
</dbReference>
<feature type="transmembrane region" description="Helical" evidence="6">
    <location>
        <begin position="277"/>
        <end position="300"/>
    </location>
</feature>
<name>A0ABT2JXA3_9ACTN</name>
<dbReference type="InterPro" id="IPR011701">
    <property type="entry name" value="MFS"/>
</dbReference>